<evidence type="ECO:0000313" key="11">
    <source>
        <dbReference type="EMBL" id="CDQ41056.1"/>
    </source>
</evidence>
<evidence type="ECO:0000256" key="2">
    <source>
        <dbReference type="ARBA" id="ARBA00004733"/>
    </source>
</evidence>
<dbReference type="eggNOG" id="COG0159">
    <property type="taxonomic scope" value="Bacteria"/>
</dbReference>
<dbReference type="SUPFAM" id="SSF51366">
    <property type="entry name" value="Ribulose-phoshate binding barrel"/>
    <property type="match status" value="1"/>
</dbReference>
<dbReference type="InterPro" id="IPR013785">
    <property type="entry name" value="Aldolase_TIM"/>
</dbReference>
<evidence type="ECO:0000256" key="1">
    <source>
        <dbReference type="ARBA" id="ARBA00003365"/>
    </source>
</evidence>
<evidence type="ECO:0000256" key="7">
    <source>
        <dbReference type="ARBA" id="ARBA00023239"/>
    </source>
</evidence>
<feature type="active site" description="Proton acceptor" evidence="9">
    <location>
        <position position="62"/>
    </location>
</feature>
<evidence type="ECO:0000256" key="4">
    <source>
        <dbReference type="ARBA" id="ARBA00022605"/>
    </source>
</evidence>
<keyword evidence="5 9" id="KW-0822">Tryptophan biosynthesis</keyword>
<dbReference type="HAMAP" id="MF_00131">
    <property type="entry name" value="Trp_synth_alpha"/>
    <property type="match status" value="1"/>
</dbReference>
<dbReference type="GO" id="GO:0005829">
    <property type="term" value="C:cytosol"/>
    <property type="evidence" value="ECO:0007669"/>
    <property type="project" value="TreeGrafter"/>
</dbReference>
<dbReference type="NCBIfam" id="TIGR00262">
    <property type="entry name" value="trpA"/>
    <property type="match status" value="1"/>
</dbReference>
<dbReference type="UniPathway" id="UPA00035">
    <property type="reaction ID" value="UER00044"/>
</dbReference>
<gene>
    <name evidence="9 11" type="primary">trpA</name>
    <name evidence="11" type="ORF">BN990_03408</name>
</gene>
<evidence type="ECO:0000256" key="3">
    <source>
        <dbReference type="ARBA" id="ARBA00011270"/>
    </source>
</evidence>
<comment type="catalytic activity">
    <reaction evidence="8 9">
        <text>(1S,2R)-1-C-(indol-3-yl)glycerol 3-phosphate + L-serine = D-glyceraldehyde 3-phosphate + L-tryptophan + H2O</text>
        <dbReference type="Rhea" id="RHEA:10532"/>
        <dbReference type="ChEBI" id="CHEBI:15377"/>
        <dbReference type="ChEBI" id="CHEBI:33384"/>
        <dbReference type="ChEBI" id="CHEBI:57912"/>
        <dbReference type="ChEBI" id="CHEBI:58866"/>
        <dbReference type="ChEBI" id="CHEBI:59776"/>
        <dbReference type="EC" id="4.2.1.20"/>
    </reaction>
</comment>
<evidence type="ECO:0000256" key="10">
    <source>
        <dbReference type="RuleBase" id="RU003662"/>
    </source>
</evidence>
<feature type="active site" description="Proton acceptor" evidence="9">
    <location>
        <position position="51"/>
    </location>
</feature>
<evidence type="ECO:0000256" key="9">
    <source>
        <dbReference type="HAMAP-Rule" id="MF_00131"/>
    </source>
</evidence>
<keyword evidence="7 9" id="KW-0456">Lyase</keyword>
<dbReference type="Proteomes" id="UP000028875">
    <property type="component" value="Unassembled WGS sequence"/>
</dbReference>
<comment type="caution">
    <text evidence="11">The sequence shown here is derived from an EMBL/GenBank/DDBJ whole genome shotgun (WGS) entry which is preliminary data.</text>
</comment>
<name>A0A024QGI9_9BACI</name>
<dbReference type="Gene3D" id="3.20.20.70">
    <property type="entry name" value="Aldolase class I"/>
    <property type="match status" value="1"/>
</dbReference>
<evidence type="ECO:0000313" key="12">
    <source>
        <dbReference type="Proteomes" id="UP000028875"/>
    </source>
</evidence>
<dbReference type="EMBL" id="CCDP010000002">
    <property type="protein sequence ID" value="CDQ41056.1"/>
    <property type="molecule type" value="Genomic_DNA"/>
</dbReference>
<dbReference type="STRING" id="1462526.BN990_03408"/>
<keyword evidence="6 9" id="KW-0057">Aromatic amino acid biosynthesis</keyword>
<reference evidence="11 12" key="1">
    <citation type="submission" date="2014-03" db="EMBL/GenBank/DDBJ databases">
        <authorList>
            <person name="Urmite Genomes U."/>
        </authorList>
    </citation>
    <scope>NUCLEOTIDE SEQUENCE [LARGE SCALE GENOMIC DNA]</scope>
    <source>
        <strain evidence="11 12">Vm-5</strain>
    </source>
</reference>
<dbReference type="InterPro" id="IPR011060">
    <property type="entry name" value="RibuloseP-bd_barrel"/>
</dbReference>
<comment type="subunit">
    <text evidence="3 9">Tetramer of two alpha and two beta chains.</text>
</comment>
<keyword evidence="4 9" id="KW-0028">Amino-acid biosynthesis</keyword>
<keyword evidence="12" id="KW-1185">Reference proteome</keyword>
<comment type="pathway">
    <text evidence="2 9">Amino-acid biosynthesis; L-tryptophan biosynthesis; L-tryptophan from chorismate: step 5/5.</text>
</comment>
<dbReference type="FunFam" id="3.20.20.70:FF:000037">
    <property type="entry name" value="Tryptophan synthase alpha chain"/>
    <property type="match status" value="1"/>
</dbReference>
<comment type="function">
    <text evidence="1 9">The alpha subunit is responsible for the aldol cleavage of indoleglycerol phosphate to indole and glyceraldehyde 3-phosphate.</text>
</comment>
<dbReference type="InterPro" id="IPR002028">
    <property type="entry name" value="Trp_synthase_suA"/>
</dbReference>
<dbReference type="OrthoDB" id="9804578at2"/>
<sequence>MGKEKLDNYLNQLQSENKNLFVPYIMAGDGGLDNLEERILFLQECGAAAIEVGIPFSDPVADGPTIQNAGKRSLDHATTLTAVLDKLASFKEKRIVPIIVMAYINPIYKYGVESFADSCVQAGIDGLIIPDLPLEEEAMVTDALQHRAIALIRLAALTSSSERIETLAHRSEGFLYAVTVTGTTGVRSSYESKVKTYLQQVKQQSPVPVLAGFGVSTNEQAKELGSYCDGVVVGSKIVDLFHEGKTEQIKQLIQASI</sequence>
<dbReference type="AlphaFoldDB" id="A0A024QGI9"/>
<accession>A0A024QGI9</accession>
<dbReference type="RefSeq" id="WP_021288740.1">
    <property type="nucleotide sequence ID" value="NZ_BNER01000007.1"/>
</dbReference>
<evidence type="ECO:0000256" key="6">
    <source>
        <dbReference type="ARBA" id="ARBA00023141"/>
    </source>
</evidence>
<dbReference type="CDD" id="cd04724">
    <property type="entry name" value="Tryptophan_synthase_alpha"/>
    <property type="match status" value="1"/>
</dbReference>
<organism evidence="11 12">
    <name type="scientific">Virgibacillus massiliensis</name>
    <dbReference type="NCBI Taxonomy" id="1462526"/>
    <lineage>
        <taxon>Bacteria</taxon>
        <taxon>Bacillati</taxon>
        <taxon>Bacillota</taxon>
        <taxon>Bacilli</taxon>
        <taxon>Bacillales</taxon>
        <taxon>Bacillaceae</taxon>
        <taxon>Virgibacillus</taxon>
    </lineage>
</organism>
<evidence type="ECO:0000256" key="5">
    <source>
        <dbReference type="ARBA" id="ARBA00022822"/>
    </source>
</evidence>
<dbReference type="PANTHER" id="PTHR43406:SF1">
    <property type="entry name" value="TRYPTOPHAN SYNTHASE ALPHA CHAIN, CHLOROPLASTIC"/>
    <property type="match status" value="1"/>
</dbReference>
<dbReference type="Pfam" id="PF00290">
    <property type="entry name" value="Trp_syntA"/>
    <property type="match status" value="1"/>
</dbReference>
<dbReference type="PROSITE" id="PS00167">
    <property type="entry name" value="TRP_SYNTHASE_ALPHA"/>
    <property type="match status" value="1"/>
</dbReference>
<evidence type="ECO:0000256" key="8">
    <source>
        <dbReference type="ARBA" id="ARBA00049047"/>
    </source>
</evidence>
<proteinExistence type="inferred from homology"/>
<dbReference type="EC" id="4.2.1.20" evidence="9"/>
<protein>
    <recommendedName>
        <fullName evidence="9">Tryptophan synthase alpha chain</fullName>
        <ecNumber evidence="9">4.2.1.20</ecNumber>
    </recommendedName>
</protein>
<dbReference type="PANTHER" id="PTHR43406">
    <property type="entry name" value="TRYPTOPHAN SYNTHASE, ALPHA CHAIN"/>
    <property type="match status" value="1"/>
</dbReference>
<reference evidence="12" key="2">
    <citation type="submission" date="2014-05" db="EMBL/GenBank/DDBJ databases">
        <title>Draft genome sequence of Virgibacillus massiliensis Vm-5.</title>
        <authorList>
            <person name="Khelaifia S."/>
            <person name="Croce O."/>
            <person name="Lagier J.C."/>
            <person name="Raoult D."/>
        </authorList>
    </citation>
    <scope>NUCLEOTIDE SEQUENCE [LARGE SCALE GENOMIC DNA]</scope>
    <source>
        <strain evidence="12">Vm-5</strain>
    </source>
</reference>
<dbReference type="GO" id="GO:0004834">
    <property type="term" value="F:tryptophan synthase activity"/>
    <property type="evidence" value="ECO:0007669"/>
    <property type="project" value="UniProtKB-UniRule"/>
</dbReference>
<dbReference type="InterPro" id="IPR018204">
    <property type="entry name" value="Trp_synthase_alpha_AS"/>
</dbReference>
<comment type="similarity">
    <text evidence="9 10">Belongs to the TrpA family.</text>
</comment>